<evidence type="ECO:0000256" key="8">
    <source>
        <dbReference type="ARBA" id="ARBA00022827"/>
    </source>
</evidence>
<dbReference type="SUPFAM" id="SSF143631">
    <property type="entry name" value="ApbE-like"/>
    <property type="match status" value="1"/>
</dbReference>
<accession>A0ABU1VTD1</accession>
<evidence type="ECO:0000256" key="11">
    <source>
        <dbReference type="ARBA" id="ARBA00048540"/>
    </source>
</evidence>
<comment type="catalytic activity">
    <reaction evidence="11">
        <text>L-threonyl-[protein] + FAD = FMN-L-threonyl-[protein] + AMP + H(+)</text>
        <dbReference type="Rhea" id="RHEA:36847"/>
        <dbReference type="Rhea" id="RHEA-COMP:11060"/>
        <dbReference type="Rhea" id="RHEA-COMP:11061"/>
        <dbReference type="ChEBI" id="CHEBI:15378"/>
        <dbReference type="ChEBI" id="CHEBI:30013"/>
        <dbReference type="ChEBI" id="CHEBI:57692"/>
        <dbReference type="ChEBI" id="CHEBI:74257"/>
        <dbReference type="ChEBI" id="CHEBI:456215"/>
        <dbReference type="EC" id="2.7.1.180"/>
    </reaction>
</comment>
<evidence type="ECO:0000256" key="10">
    <source>
        <dbReference type="ARBA" id="ARBA00031306"/>
    </source>
</evidence>
<evidence type="ECO:0000256" key="6">
    <source>
        <dbReference type="ARBA" id="ARBA00022679"/>
    </source>
</evidence>
<dbReference type="Proteomes" id="UP001267878">
    <property type="component" value="Unassembled WGS sequence"/>
</dbReference>
<gene>
    <name evidence="12" type="ORF">J2X04_002859</name>
</gene>
<keyword evidence="7" id="KW-0479">Metal-binding</keyword>
<comment type="caution">
    <text evidence="12">The sequence shown here is derived from an EMBL/GenBank/DDBJ whole genome shotgun (WGS) entry which is preliminary data.</text>
</comment>
<dbReference type="PANTHER" id="PTHR30040:SF2">
    <property type="entry name" value="FAD:PROTEIN FMN TRANSFERASE"/>
    <property type="match status" value="1"/>
</dbReference>
<keyword evidence="12" id="KW-0449">Lipoprotein</keyword>
<proteinExistence type="inferred from homology"/>
<name>A0ABU1VTD1_9GAMM</name>
<reference evidence="12 13" key="1">
    <citation type="submission" date="2023-07" db="EMBL/GenBank/DDBJ databases">
        <title>Sorghum-associated microbial communities from plants grown in Nebraska, USA.</title>
        <authorList>
            <person name="Schachtman D."/>
        </authorList>
    </citation>
    <scope>NUCLEOTIDE SEQUENCE [LARGE SCALE GENOMIC DNA]</scope>
    <source>
        <strain evidence="12 13">BE187</strain>
    </source>
</reference>
<keyword evidence="6" id="KW-0808">Transferase</keyword>
<evidence type="ECO:0000256" key="5">
    <source>
        <dbReference type="ARBA" id="ARBA00022630"/>
    </source>
</evidence>
<keyword evidence="5" id="KW-0285">Flavoprotein</keyword>
<organism evidence="12 13">
    <name type="scientific">Agrilutibacter niabensis</name>
    <dbReference type="NCBI Taxonomy" id="380628"/>
    <lineage>
        <taxon>Bacteria</taxon>
        <taxon>Pseudomonadati</taxon>
        <taxon>Pseudomonadota</taxon>
        <taxon>Gammaproteobacteria</taxon>
        <taxon>Lysobacterales</taxon>
        <taxon>Lysobacteraceae</taxon>
        <taxon>Agrilutibacter</taxon>
    </lineage>
</organism>
<evidence type="ECO:0000256" key="3">
    <source>
        <dbReference type="ARBA" id="ARBA00011955"/>
    </source>
</evidence>
<dbReference type="InterPro" id="IPR003374">
    <property type="entry name" value="ApbE-like_sf"/>
</dbReference>
<dbReference type="PANTHER" id="PTHR30040">
    <property type="entry name" value="THIAMINE BIOSYNTHESIS LIPOPROTEIN APBE"/>
    <property type="match status" value="1"/>
</dbReference>
<dbReference type="EMBL" id="JAVDVW010000002">
    <property type="protein sequence ID" value="MDR7100478.1"/>
    <property type="molecule type" value="Genomic_DNA"/>
</dbReference>
<dbReference type="Gene3D" id="3.10.520.10">
    <property type="entry name" value="ApbE-like domains"/>
    <property type="match status" value="1"/>
</dbReference>
<dbReference type="InterPro" id="IPR024932">
    <property type="entry name" value="ApbE"/>
</dbReference>
<dbReference type="Pfam" id="PF02424">
    <property type="entry name" value="ApbE"/>
    <property type="match status" value="1"/>
</dbReference>
<comment type="cofactor">
    <cofactor evidence="1">
        <name>Mg(2+)</name>
        <dbReference type="ChEBI" id="CHEBI:18420"/>
    </cofactor>
</comment>
<dbReference type="RefSeq" id="WP_310055267.1">
    <property type="nucleotide sequence ID" value="NZ_JAVDVW010000002.1"/>
</dbReference>
<evidence type="ECO:0000256" key="1">
    <source>
        <dbReference type="ARBA" id="ARBA00001946"/>
    </source>
</evidence>
<keyword evidence="13" id="KW-1185">Reference proteome</keyword>
<evidence type="ECO:0000256" key="7">
    <source>
        <dbReference type="ARBA" id="ARBA00022723"/>
    </source>
</evidence>
<protein>
    <recommendedName>
        <fullName evidence="4">FAD:protein FMN transferase</fullName>
        <ecNumber evidence="3">2.7.1.180</ecNumber>
    </recommendedName>
    <alternativeName>
        <fullName evidence="10">Flavin transferase</fullName>
    </alternativeName>
</protein>
<evidence type="ECO:0000256" key="4">
    <source>
        <dbReference type="ARBA" id="ARBA00016337"/>
    </source>
</evidence>
<dbReference type="EC" id="2.7.1.180" evidence="3"/>
<keyword evidence="9" id="KW-0460">Magnesium</keyword>
<keyword evidence="8" id="KW-0274">FAD</keyword>
<comment type="similarity">
    <text evidence="2">Belongs to the ApbE family.</text>
</comment>
<evidence type="ECO:0000256" key="9">
    <source>
        <dbReference type="ARBA" id="ARBA00022842"/>
    </source>
</evidence>
<evidence type="ECO:0000313" key="12">
    <source>
        <dbReference type="EMBL" id="MDR7100478.1"/>
    </source>
</evidence>
<evidence type="ECO:0000313" key="13">
    <source>
        <dbReference type="Proteomes" id="UP001267878"/>
    </source>
</evidence>
<evidence type="ECO:0000256" key="2">
    <source>
        <dbReference type="ARBA" id="ARBA00008282"/>
    </source>
</evidence>
<sequence length="289" mass="30757">MGANGACGEVATQRVRPLLGTFVAIRIDACDGDPEASFAAAFARIEAVHRAMSFHDATSELARLNREAAASPMRVGADLWRVLCASLALARASDGGFDPTIAARLVHSGHLPRPDAPPPDLDATWRDIELLQHQSVHFHRPVWLDFGGIAKGHAVDRAVAVLRQHGVHSGVVNAGGDLRVFGAAQETVHVRDPRDPGRSLPLLQVREGAVATSAGYFSNRHGRSALLDTRCDTTLGHGMSASVCAPRALWADALTKVVLVDPDGALPLLRRLRAQAALIDSTGRVRTLS</sequence>